<dbReference type="AlphaFoldDB" id="A0A2G8T2B0"/>
<dbReference type="OrthoDB" id="5298483at2"/>
<evidence type="ECO:0000256" key="1">
    <source>
        <dbReference type="SAM" id="Phobius"/>
    </source>
</evidence>
<keyword evidence="3" id="KW-1185">Reference proteome</keyword>
<organism evidence="2 3">
    <name type="scientific">Massilia psychrophila</name>
    <dbReference type="NCBI Taxonomy" id="1603353"/>
    <lineage>
        <taxon>Bacteria</taxon>
        <taxon>Pseudomonadati</taxon>
        <taxon>Pseudomonadota</taxon>
        <taxon>Betaproteobacteria</taxon>
        <taxon>Burkholderiales</taxon>
        <taxon>Oxalobacteraceae</taxon>
        <taxon>Telluria group</taxon>
        <taxon>Massilia</taxon>
    </lineage>
</organism>
<reference evidence="2 3" key="1">
    <citation type="submission" date="2017-10" db="EMBL/GenBank/DDBJ databases">
        <title>Massilia psychrophilum sp. nov., a novel purple-pigmented bacterium isolated from Tianshan glacier, Xinjiang Municipality, China.</title>
        <authorList>
            <person name="Wang H."/>
        </authorList>
    </citation>
    <scope>NUCLEOTIDE SEQUENCE [LARGE SCALE GENOMIC DNA]</scope>
    <source>
        <strain evidence="2 3">JCM 30813</strain>
    </source>
</reference>
<evidence type="ECO:0008006" key="4">
    <source>
        <dbReference type="Google" id="ProtNLM"/>
    </source>
</evidence>
<evidence type="ECO:0000313" key="3">
    <source>
        <dbReference type="Proteomes" id="UP000228593"/>
    </source>
</evidence>
<comment type="caution">
    <text evidence="2">The sequence shown here is derived from an EMBL/GenBank/DDBJ whole genome shotgun (WGS) entry which is preliminary data.</text>
</comment>
<keyword evidence="1" id="KW-0472">Membrane</keyword>
<feature type="transmembrane region" description="Helical" evidence="1">
    <location>
        <begin position="184"/>
        <end position="211"/>
    </location>
</feature>
<keyword evidence="1" id="KW-0812">Transmembrane</keyword>
<protein>
    <recommendedName>
        <fullName evidence="4">Beta-carotene 15,15'-monooxygenase</fullName>
    </recommendedName>
</protein>
<dbReference type="Proteomes" id="UP000228593">
    <property type="component" value="Unassembled WGS sequence"/>
</dbReference>
<gene>
    <name evidence="2" type="ORF">CR103_09300</name>
</gene>
<name>A0A2G8T2B0_9BURK</name>
<feature type="transmembrane region" description="Helical" evidence="1">
    <location>
        <begin position="90"/>
        <end position="113"/>
    </location>
</feature>
<feature type="transmembrane region" description="Helical" evidence="1">
    <location>
        <begin position="217"/>
        <end position="237"/>
    </location>
</feature>
<dbReference type="EMBL" id="PDOB01000011">
    <property type="protein sequence ID" value="PIL40132.1"/>
    <property type="molecule type" value="Genomic_DNA"/>
</dbReference>
<dbReference type="NCBIfam" id="NF041043">
    <property type="entry name" value="BPSS1780_fam"/>
    <property type="match status" value="1"/>
</dbReference>
<feature type="transmembrane region" description="Helical" evidence="1">
    <location>
        <begin position="138"/>
        <end position="163"/>
    </location>
</feature>
<proteinExistence type="predicted"/>
<accession>A0A2G8T2B0</accession>
<dbReference type="RefSeq" id="WP_099915712.1">
    <property type="nucleotide sequence ID" value="NZ_BMHS01000006.1"/>
</dbReference>
<evidence type="ECO:0000313" key="2">
    <source>
        <dbReference type="EMBL" id="PIL40132.1"/>
    </source>
</evidence>
<sequence length="254" mass="27546">MSAIPAKAGWSWLKQGMNLFRKQPAALTTLLFANVLFSFVIGAVPLLGQIVAVVLIPSLSMSFMQACLMIDHGQRVTPMVLLTGFRKPAVINLCKIGLVYLLVTALLTVIAYLTLGEGFWKQAANPAVPAVVDRSDMLGVLLIAILQIGTVMALCFASPLAFWQKMPPGKAIFYSFFAVIRSARVFLVMLLAWFGIFMLASIALLMVFGSASPGRVVITWLGFLFILLLQCALYAGYRQIFGVPELNAKPGAAL</sequence>
<keyword evidence="1" id="KW-1133">Transmembrane helix</keyword>
<dbReference type="InterPro" id="IPR047798">
    <property type="entry name" value="BPSS1780-like"/>
</dbReference>